<feature type="domain" description="Periplasmic binding protein" evidence="5">
    <location>
        <begin position="52"/>
        <end position="308"/>
    </location>
</feature>
<dbReference type="Pfam" id="PF13407">
    <property type="entry name" value="Peripla_BP_4"/>
    <property type="match status" value="1"/>
</dbReference>
<sequence>MKVAKFLCAAALCCAMATTSFAGEPNPMVSKSIATIEDQLGALPDITGQERIGVLVITLSNPYWVTMKERYGEWAKEMGISVEVMAAPTEKDLKSQLNTLEAMVAKKYDGIIVTPMDPFNLIPGIVKADEKGIPVVCSGPEVSRDGLKQAGAVMDGWITATFKDQGRLCAEDMGKKLPSGSEVAIIEGIPGAGQSKARREGATEGFEKTGLKLVAVEAGNWDRNRAYDITTNLVKAHPKLKGIYCANDVMALAAVDALEVAGIKGVTVYGTDFIPEAAEAIKSGRLAGSTTFSQAAWTRGALVYTLKLIKKDEDLPEKLSVPITLVNGENIGQFQGWK</sequence>
<organism evidence="6 7">
    <name type="scientific">Dethiosulfovibrio marinus</name>
    <dbReference type="NCBI Taxonomy" id="133532"/>
    <lineage>
        <taxon>Bacteria</taxon>
        <taxon>Thermotogati</taxon>
        <taxon>Synergistota</taxon>
        <taxon>Synergistia</taxon>
        <taxon>Synergistales</taxon>
        <taxon>Dethiosulfovibrionaceae</taxon>
        <taxon>Dethiosulfovibrio</taxon>
    </lineage>
</organism>
<dbReference type="PANTHER" id="PTHR46847">
    <property type="entry name" value="D-ALLOSE-BINDING PERIPLASMIC PROTEIN-RELATED"/>
    <property type="match status" value="1"/>
</dbReference>
<dbReference type="RefSeq" id="WP_236099300.1">
    <property type="nucleotide sequence ID" value="NZ_JAKGUD010000006.1"/>
</dbReference>
<protein>
    <submittedName>
        <fullName evidence="6">Substrate-binding domain-containing protein</fullName>
    </submittedName>
</protein>
<dbReference type="PANTHER" id="PTHR46847:SF1">
    <property type="entry name" value="D-ALLOSE-BINDING PERIPLASMIC PROTEIN-RELATED"/>
    <property type="match status" value="1"/>
</dbReference>
<evidence type="ECO:0000313" key="7">
    <source>
        <dbReference type="Proteomes" id="UP001200430"/>
    </source>
</evidence>
<dbReference type="InterPro" id="IPR028082">
    <property type="entry name" value="Peripla_BP_I"/>
</dbReference>
<feature type="chain" id="PRO_5047253332" evidence="4">
    <location>
        <begin position="23"/>
        <end position="338"/>
    </location>
</feature>
<keyword evidence="3 4" id="KW-0732">Signal</keyword>
<evidence type="ECO:0000256" key="3">
    <source>
        <dbReference type="ARBA" id="ARBA00022729"/>
    </source>
</evidence>
<evidence type="ECO:0000256" key="4">
    <source>
        <dbReference type="SAM" id="SignalP"/>
    </source>
</evidence>
<feature type="signal peptide" evidence="4">
    <location>
        <begin position="1"/>
        <end position="22"/>
    </location>
</feature>
<reference evidence="6 7" key="1">
    <citation type="submission" date="2022-01" db="EMBL/GenBank/DDBJ databases">
        <title>Dethiosulfovibrio faecalis sp. nov., a novel proteolytic, non-sulfur-reducing bacterium isolated from a marine aquaculture solid waste bioreactor.</title>
        <authorList>
            <person name="Grabowski S."/>
            <person name="Apolinario E."/>
            <person name="Schneider N."/>
            <person name="Marshall C.W."/>
            <person name="Sowers K.R."/>
        </authorList>
    </citation>
    <scope>NUCLEOTIDE SEQUENCE [LARGE SCALE GENOMIC DNA]</scope>
    <source>
        <strain evidence="6 7">DSM 12537</strain>
    </source>
</reference>
<keyword evidence="7" id="KW-1185">Reference proteome</keyword>
<evidence type="ECO:0000256" key="1">
    <source>
        <dbReference type="ARBA" id="ARBA00004196"/>
    </source>
</evidence>
<dbReference type="CDD" id="cd06320">
    <property type="entry name" value="PBP1_allose_binding"/>
    <property type="match status" value="1"/>
</dbReference>
<dbReference type="Proteomes" id="UP001200430">
    <property type="component" value="Unassembled WGS sequence"/>
</dbReference>
<gene>
    <name evidence="6" type="ORF">L2W38_07090</name>
</gene>
<evidence type="ECO:0000259" key="5">
    <source>
        <dbReference type="Pfam" id="PF13407"/>
    </source>
</evidence>
<comment type="caution">
    <text evidence="6">The sequence shown here is derived from an EMBL/GenBank/DDBJ whole genome shotgun (WGS) entry which is preliminary data.</text>
</comment>
<dbReference type="SUPFAM" id="SSF53822">
    <property type="entry name" value="Periplasmic binding protein-like I"/>
    <property type="match status" value="1"/>
</dbReference>
<dbReference type="EMBL" id="JAKGUD010000006">
    <property type="protein sequence ID" value="MCF4142577.1"/>
    <property type="molecule type" value="Genomic_DNA"/>
</dbReference>
<dbReference type="Gene3D" id="3.40.50.2300">
    <property type="match status" value="2"/>
</dbReference>
<evidence type="ECO:0000313" key="6">
    <source>
        <dbReference type="EMBL" id="MCF4142577.1"/>
    </source>
</evidence>
<dbReference type="InterPro" id="IPR025997">
    <property type="entry name" value="SBP_2_dom"/>
</dbReference>
<proteinExistence type="inferred from homology"/>
<comment type="subcellular location">
    <subcellularLocation>
        <location evidence="1">Cell envelope</location>
    </subcellularLocation>
</comment>
<accession>A0ABS9ER07</accession>
<comment type="similarity">
    <text evidence="2">Belongs to the bacterial solute-binding protein 2 family.</text>
</comment>
<evidence type="ECO:0000256" key="2">
    <source>
        <dbReference type="ARBA" id="ARBA00007639"/>
    </source>
</evidence>
<name>A0ABS9ER07_9BACT</name>